<dbReference type="GO" id="GO:0006281">
    <property type="term" value="P:DNA repair"/>
    <property type="evidence" value="ECO:0007669"/>
    <property type="project" value="UniProtKB-KW"/>
</dbReference>
<name>A0ABD3MT75_9STRA</name>
<comment type="caution">
    <text evidence="4">The sequence shown here is derived from an EMBL/GenBank/DDBJ whole genome shotgun (WGS) entry which is preliminary data.</text>
</comment>
<sequence length="953" mass="106717">MMDAQEESLSTSISLYEYLERLPLSTLRSLYALPAPRGPIVCASVLRSTCLTELARQFALRLVACGGSFSVSSILEGWVHRSAKYQREALLALKRLEIMGMVEPQLGLAGRRRRIGSSTGGEIDDEDDDDGGDGTKLTKLMGKDVQLTPEFRDSMKLYLSTSSSSPWPIITREQIIATAAKKSEGGDAIGDQTTEKEHKPSRHPPTRQELETYTQSSWDSVLHFLVGSDDTTTTEEVGGNDGDRPSIGEPSEAMVQFLTRIGLMQVDPDYTGRDKSRAPLVITSKGYEFMLRDTNAQVWQFVLQYLNSLAQHHHHHEKKDAIRIDALSYLICLGSTRVGDGYHISTVVKNNKAARQIMKDFGRFGLVFFCRVADKTAFYPTSLVVNLIASNEKATATQEEVGGDATTTSPSVAATRSLEESLSASIPSRSHLAVIVQTNFQVVAYTRSKLHISTLGLFCDISSYRRLPNVIIFFITRDSIKSALRLGVTASQILRFLHVHAHPMLRDGDGPLVPANVRDQILLWDRERRRVVMDEVNEHCCNMTTVVIILFLCINQFFQMELYDYFISHRTYMDRYFHLVGSMMGCKSPQAEWYDTVDIVPGVDSPCLEVAEQKNLTVDPAALKSACDYAQSMDSDGLVVWHLGKLQAAIYWNGFDRNRLVASKSMAKMIAGLVIGRAIEQGHIKSVDQPVSDFITEWKGTPKQYSTIRHFLQNSSGISRFTMSALPWSQSLRAYLSEYHENVLIHETRAEYTPGSEYDYSQITSDMLAIVIERATKQRYADYVGNHLLRPIGAQGGTVFVNRPGGLAHSGCCMNLPAESYIRMGILMAQDGVWNKNRILADGWMAETLKPSPANPKWGLHIWLGKPYQMRVRFFPERLQPIGTFHSEPYAADDLFLWDGAGHQSMWIVPSKQLVVLRIGPKPGPRLGQPGEYDNSRIPNTVIRGLMEYLRDI</sequence>
<evidence type="ECO:0000259" key="3">
    <source>
        <dbReference type="Pfam" id="PF00144"/>
    </source>
</evidence>
<evidence type="ECO:0000256" key="1">
    <source>
        <dbReference type="RuleBase" id="RU364024"/>
    </source>
</evidence>
<keyword evidence="1" id="KW-0539">Nucleus</keyword>
<feature type="region of interest" description="Disordered" evidence="2">
    <location>
        <begin position="182"/>
        <end position="211"/>
    </location>
</feature>
<gene>
    <name evidence="4" type="ORF">ACHAWU_003255</name>
</gene>
<keyword evidence="1" id="KW-0804">Transcription</keyword>
<dbReference type="Gene3D" id="3.40.710.10">
    <property type="entry name" value="DD-peptidase/beta-lactamase superfamily"/>
    <property type="match status" value="1"/>
</dbReference>
<dbReference type="Pfam" id="PF03849">
    <property type="entry name" value="Tfb2"/>
    <property type="match status" value="1"/>
</dbReference>
<comment type="subcellular location">
    <subcellularLocation>
        <location evidence="1">Nucleus</location>
    </subcellularLocation>
</comment>
<dbReference type="InterPro" id="IPR012338">
    <property type="entry name" value="Beta-lactam/transpept-like"/>
</dbReference>
<dbReference type="InterPro" id="IPR004598">
    <property type="entry name" value="TFIIH_p52/Tfb2"/>
</dbReference>
<proteinExistence type="inferred from homology"/>
<dbReference type="SUPFAM" id="SSF56601">
    <property type="entry name" value="beta-lactamase/transpeptidase-like"/>
    <property type="match status" value="1"/>
</dbReference>
<dbReference type="InterPro" id="IPR001466">
    <property type="entry name" value="Beta-lactam-related"/>
</dbReference>
<keyword evidence="1" id="KW-0805">Transcription regulation</keyword>
<dbReference type="EMBL" id="JALLBG020000077">
    <property type="protein sequence ID" value="KAL3767164.1"/>
    <property type="molecule type" value="Genomic_DNA"/>
</dbReference>
<evidence type="ECO:0000256" key="2">
    <source>
        <dbReference type="SAM" id="MobiDB-lite"/>
    </source>
</evidence>
<dbReference type="PANTHER" id="PTHR13152">
    <property type="entry name" value="TFIIH, POLYPEPTIDE 4"/>
    <property type="match status" value="1"/>
</dbReference>
<dbReference type="AlphaFoldDB" id="A0ABD3MT75"/>
<evidence type="ECO:0000313" key="5">
    <source>
        <dbReference type="Proteomes" id="UP001530293"/>
    </source>
</evidence>
<dbReference type="Pfam" id="PF00144">
    <property type="entry name" value="Beta-lactamase"/>
    <property type="match status" value="1"/>
</dbReference>
<organism evidence="4 5">
    <name type="scientific">Discostella pseudostelligera</name>
    <dbReference type="NCBI Taxonomy" id="259834"/>
    <lineage>
        <taxon>Eukaryota</taxon>
        <taxon>Sar</taxon>
        <taxon>Stramenopiles</taxon>
        <taxon>Ochrophyta</taxon>
        <taxon>Bacillariophyta</taxon>
        <taxon>Coscinodiscophyceae</taxon>
        <taxon>Thalassiosirophycidae</taxon>
        <taxon>Stephanodiscales</taxon>
        <taxon>Stephanodiscaceae</taxon>
        <taxon>Discostella</taxon>
    </lineage>
</organism>
<evidence type="ECO:0000313" key="4">
    <source>
        <dbReference type="EMBL" id="KAL3767164.1"/>
    </source>
</evidence>
<dbReference type="PANTHER" id="PTHR13152:SF0">
    <property type="entry name" value="GENERAL TRANSCRIPTION FACTOR IIH SUBUNIT 4"/>
    <property type="match status" value="1"/>
</dbReference>
<keyword evidence="1" id="KW-0227">DNA damage</keyword>
<accession>A0ABD3MT75</accession>
<comment type="function">
    <text evidence="1">Component of the general transcription and DNA repair factor IIH (TFIIH) core complex which is involved in general and transcription-coupled nucleotide excision repair (NER) of damaged DNA.</text>
</comment>
<dbReference type="Proteomes" id="UP001530293">
    <property type="component" value="Unassembled WGS sequence"/>
</dbReference>
<feature type="region of interest" description="Disordered" evidence="2">
    <location>
        <begin position="230"/>
        <end position="249"/>
    </location>
</feature>
<keyword evidence="1" id="KW-0234">DNA repair</keyword>
<feature type="region of interest" description="Disordered" evidence="2">
    <location>
        <begin position="113"/>
        <end position="138"/>
    </location>
</feature>
<comment type="similarity">
    <text evidence="1">Belongs to the TFB2 family.</text>
</comment>
<protein>
    <recommendedName>
        <fullName evidence="1">General transcription factor IIH subunit 4</fullName>
    </recommendedName>
</protein>
<keyword evidence="5" id="KW-1185">Reference proteome</keyword>
<feature type="compositionally biased region" description="Acidic residues" evidence="2">
    <location>
        <begin position="122"/>
        <end position="132"/>
    </location>
</feature>
<reference evidence="4 5" key="1">
    <citation type="submission" date="2024-10" db="EMBL/GenBank/DDBJ databases">
        <title>Updated reference genomes for cyclostephanoid diatoms.</title>
        <authorList>
            <person name="Roberts W.R."/>
            <person name="Alverson A.J."/>
        </authorList>
    </citation>
    <scope>NUCLEOTIDE SEQUENCE [LARGE SCALE GENOMIC DNA]</scope>
    <source>
        <strain evidence="4 5">AJA232-27</strain>
    </source>
</reference>
<feature type="domain" description="Beta-lactamase-related" evidence="3">
    <location>
        <begin position="635"/>
        <end position="916"/>
    </location>
</feature>
<dbReference type="GO" id="GO:0005634">
    <property type="term" value="C:nucleus"/>
    <property type="evidence" value="ECO:0007669"/>
    <property type="project" value="UniProtKB-SubCell"/>
</dbReference>